<reference evidence="17" key="1">
    <citation type="journal article" date="2017" name="bioRxiv">
        <title>Comparative analysis of the genomes of Stylophora pistillata and Acropora digitifera provides evidence for extensive differences between species of corals.</title>
        <authorList>
            <person name="Voolstra C.R."/>
            <person name="Li Y."/>
            <person name="Liew Y.J."/>
            <person name="Baumgarten S."/>
            <person name="Zoccola D."/>
            <person name="Flot J.-F."/>
            <person name="Tambutte S."/>
            <person name="Allemand D."/>
            <person name="Aranda M."/>
        </authorList>
    </citation>
    <scope>NUCLEOTIDE SEQUENCE [LARGE SCALE GENOMIC DNA]</scope>
</reference>
<dbReference type="OrthoDB" id="10268103at2759"/>
<feature type="transmembrane region" description="Helical" evidence="13">
    <location>
        <begin position="122"/>
        <end position="145"/>
    </location>
</feature>
<evidence type="ECO:0000256" key="9">
    <source>
        <dbReference type="ARBA" id="ARBA00022692"/>
    </source>
</evidence>
<keyword evidence="10" id="KW-0648">Protein biosynthesis</keyword>
<evidence type="ECO:0000256" key="2">
    <source>
        <dbReference type="ARBA" id="ARBA00010699"/>
    </source>
</evidence>
<evidence type="ECO:0000256" key="7">
    <source>
        <dbReference type="ARBA" id="ARBA00022448"/>
    </source>
</evidence>
<evidence type="ECO:0000256" key="13">
    <source>
        <dbReference type="SAM" id="Phobius"/>
    </source>
</evidence>
<dbReference type="Proteomes" id="UP000225706">
    <property type="component" value="Unassembled WGS sequence"/>
</dbReference>
<dbReference type="InterPro" id="IPR001555">
    <property type="entry name" value="GART_AS"/>
</dbReference>
<keyword evidence="8 16" id="KW-0808">Transferase</keyword>
<dbReference type="InterPro" id="IPR041711">
    <property type="entry name" value="Met-tRNA-FMT_N"/>
</dbReference>
<dbReference type="STRING" id="50429.A0A2B4R4I3"/>
<dbReference type="GO" id="GO:0005829">
    <property type="term" value="C:cytosol"/>
    <property type="evidence" value="ECO:0007669"/>
    <property type="project" value="TreeGrafter"/>
</dbReference>
<dbReference type="NCBIfam" id="TIGR00733">
    <property type="entry name" value="OPT family oligopeptide transporter"/>
    <property type="match status" value="1"/>
</dbReference>
<feature type="transmembrane region" description="Helical" evidence="13">
    <location>
        <begin position="55"/>
        <end position="79"/>
    </location>
</feature>
<gene>
    <name evidence="16" type="primary">fmt</name>
    <name evidence="16" type="ORF">AWC38_SpisGene25194</name>
</gene>
<evidence type="ECO:0000313" key="17">
    <source>
        <dbReference type="Proteomes" id="UP000225706"/>
    </source>
</evidence>
<dbReference type="InterPro" id="IPR011034">
    <property type="entry name" value="Formyl_transferase-like_C_sf"/>
</dbReference>
<feature type="transmembrane region" description="Helical" evidence="13">
    <location>
        <begin position="21"/>
        <end position="43"/>
    </location>
</feature>
<keyword evidence="12 13" id="KW-0472">Membrane</keyword>
<evidence type="ECO:0000256" key="11">
    <source>
        <dbReference type="ARBA" id="ARBA00022989"/>
    </source>
</evidence>
<dbReference type="EC" id="3.5.1.88" evidence="4"/>
<sequence>MRQARSGEELEIKRTEHDIPINWVFWGIVTLIAPLVGLFYYVVAGQELMIPASQYWLSIGAITAFSVVIGFVASAIGGYMSGLLGSSNTPISGVTIMVILLVSVMLYSLLGGAESATLETSTAIGLASVAIIIGAVVACAAAVSCDNLQDLKAGLLVGATPWKQQVMLLVGVIAGSLIMGPVLQVLFEAYGIGGVFPREGMDPSQSLGAPKAAIMADISRGVFAQSLDWTMILLGGALGIALVIFDEILKARGSFWRFPAIALAIGIYMPLDVTVPLFFGGLIWLMAEKRLDRQREKLGVDYTLAANFARRRGLLFSSGLIAGEAIMEPHPLLRQKAQPVDTINDDLKSFIEDMFITMEAEDGIGLAANQVGILKRVIVIDVPHEVPALEALYQAGHEIIAVYTQPPRPAGRGHKVQKSPIHVFAENLDIPIYTPKKFQEGEIQELQSHRAEVAVVVAYGLILPRAALDCFPYGSLNIHASLLPRWRGAAPIQRCIEAGDQKSGITIMQMEEGLDSGPMLLKEEIPLNLQITGGELHDILSTMGASLIVNALQQLENGKINPILQDDTQVTYAYKLSPKEGKIPLLKSAEEIEQRIRAFTPWPGNWCLLEGERIKILEAHIIKEKFINDSSSKGQPGQIISTKPFIVACGKGFLEINKVQKPGKKPMAVEDFMNGFPISIGTILR</sequence>
<evidence type="ECO:0000256" key="12">
    <source>
        <dbReference type="ARBA" id="ARBA00023136"/>
    </source>
</evidence>
<evidence type="ECO:0000256" key="10">
    <source>
        <dbReference type="ARBA" id="ARBA00022917"/>
    </source>
</evidence>
<comment type="subcellular location">
    <subcellularLocation>
        <location evidence="1">Membrane</location>
        <topology evidence="1">Multi-pass membrane protein</topology>
    </subcellularLocation>
</comment>
<dbReference type="InterPro" id="IPR036477">
    <property type="entry name" value="Formyl_transf_N_sf"/>
</dbReference>
<dbReference type="InterPro" id="IPR002376">
    <property type="entry name" value="Formyl_transf_N"/>
</dbReference>
<name>A0A2B4R4I3_STYPI</name>
<keyword evidence="17" id="KW-1185">Reference proteome</keyword>
<dbReference type="GO" id="GO:0035673">
    <property type="term" value="F:oligopeptide transmembrane transporter activity"/>
    <property type="evidence" value="ECO:0007669"/>
    <property type="project" value="InterPro"/>
</dbReference>
<evidence type="ECO:0000259" key="14">
    <source>
        <dbReference type="Pfam" id="PF00551"/>
    </source>
</evidence>
<keyword evidence="9 13" id="KW-0812">Transmembrane</keyword>
<dbReference type="SUPFAM" id="SSF53328">
    <property type="entry name" value="Formyltransferase"/>
    <property type="match status" value="1"/>
</dbReference>
<evidence type="ECO:0000256" key="8">
    <source>
        <dbReference type="ARBA" id="ARBA00022679"/>
    </source>
</evidence>
<dbReference type="SUPFAM" id="SSF56420">
    <property type="entry name" value="Peptide deformylase"/>
    <property type="match status" value="1"/>
</dbReference>
<evidence type="ECO:0000256" key="5">
    <source>
        <dbReference type="ARBA" id="ARBA00012261"/>
    </source>
</evidence>
<dbReference type="InterPro" id="IPR005794">
    <property type="entry name" value="Fmt"/>
</dbReference>
<dbReference type="EMBL" id="LSMT01003180">
    <property type="protein sequence ID" value="PFX11215.1"/>
    <property type="molecule type" value="Genomic_DNA"/>
</dbReference>
<evidence type="ECO:0000259" key="15">
    <source>
        <dbReference type="Pfam" id="PF02911"/>
    </source>
</evidence>
<feature type="transmembrane region" description="Helical" evidence="13">
    <location>
        <begin position="229"/>
        <end position="249"/>
    </location>
</feature>
<dbReference type="HAMAP" id="MF_00182">
    <property type="entry name" value="Formyl_trans"/>
    <property type="match status" value="1"/>
</dbReference>
<accession>A0A2B4R4I3</accession>
<dbReference type="NCBIfam" id="TIGR00460">
    <property type="entry name" value="fmt"/>
    <property type="match status" value="1"/>
</dbReference>
<dbReference type="Pfam" id="PF01327">
    <property type="entry name" value="Pep_deformylase"/>
    <property type="match status" value="1"/>
</dbReference>
<comment type="similarity">
    <text evidence="2">Belongs to the Fmt family.</text>
</comment>
<dbReference type="PROSITE" id="PS00373">
    <property type="entry name" value="GART"/>
    <property type="match status" value="1"/>
</dbReference>
<evidence type="ECO:0000256" key="4">
    <source>
        <dbReference type="ARBA" id="ARBA00012175"/>
    </source>
</evidence>
<dbReference type="GO" id="GO:0042586">
    <property type="term" value="F:peptide deformylase activity"/>
    <property type="evidence" value="ECO:0007669"/>
    <property type="project" value="UniProtKB-EC"/>
</dbReference>
<keyword evidence="11 13" id="KW-1133">Transmembrane helix</keyword>
<dbReference type="Pfam" id="PF02911">
    <property type="entry name" value="Formyl_trans_C"/>
    <property type="match status" value="1"/>
</dbReference>
<feature type="transmembrane region" description="Helical" evidence="13">
    <location>
        <begin position="166"/>
        <end position="187"/>
    </location>
</feature>
<evidence type="ECO:0000256" key="6">
    <source>
        <dbReference type="ARBA" id="ARBA00014185"/>
    </source>
</evidence>
<dbReference type="Pfam" id="PF03169">
    <property type="entry name" value="OPT"/>
    <property type="match status" value="1"/>
</dbReference>
<keyword evidence="7" id="KW-0813">Transport</keyword>
<dbReference type="AlphaFoldDB" id="A0A2B4R4I3"/>
<feature type="domain" description="Formyl transferase N-terminal" evidence="14">
    <location>
        <begin position="389"/>
        <end position="551"/>
    </location>
</feature>
<dbReference type="PANTHER" id="PTHR11138">
    <property type="entry name" value="METHIONYL-TRNA FORMYLTRANSFERASE"/>
    <property type="match status" value="1"/>
</dbReference>
<dbReference type="InterPro" id="IPR004813">
    <property type="entry name" value="OPT"/>
</dbReference>
<comment type="caution">
    <text evidence="16">The sequence shown here is derived from an EMBL/GenBank/DDBJ whole genome shotgun (WGS) entry which is preliminary data.</text>
</comment>
<protein>
    <recommendedName>
        <fullName evidence="6">Methionyl-tRNA formyltransferase, mitochondrial</fullName>
        <ecNumber evidence="5">2.1.2.9</ecNumber>
        <ecNumber evidence="4">3.5.1.88</ecNumber>
    </recommendedName>
</protein>
<dbReference type="CDD" id="cd08704">
    <property type="entry name" value="Met_tRNA_FMT_C"/>
    <property type="match status" value="1"/>
</dbReference>
<evidence type="ECO:0000256" key="1">
    <source>
        <dbReference type="ARBA" id="ARBA00004141"/>
    </source>
</evidence>
<dbReference type="InterPro" id="IPR004814">
    <property type="entry name" value="Oligopep_transpt"/>
</dbReference>
<dbReference type="Gene3D" id="3.40.50.12230">
    <property type="match status" value="1"/>
</dbReference>
<dbReference type="EC" id="2.1.2.9" evidence="5"/>
<evidence type="ECO:0000256" key="3">
    <source>
        <dbReference type="ARBA" id="ARBA00010759"/>
    </source>
</evidence>
<dbReference type="InterPro" id="IPR023635">
    <property type="entry name" value="Peptide_deformylase"/>
</dbReference>
<proteinExistence type="inferred from homology"/>
<dbReference type="SUPFAM" id="SSF50486">
    <property type="entry name" value="FMT C-terminal domain-like"/>
    <property type="match status" value="1"/>
</dbReference>
<dbReference type="PANTHER" id="PTHR11138:SF5">
    <property type="entry name" value="METHIONYL-TRNA FORMYLTRANSFERASE, MITOCHONDRIAL"/>
    <property type="match status" value="1"/>
</dbReference>
<dbReference type="CDD" id="cd08646">
    <property type="entry name" value="FMT_core_Met-tRNA-FMT_N"/>
    <property type="match status" value="1"/>
</dbReference>
<dbReference type="InterPro" id="IPR044135">
    <property type="entry name" value="Met-tRNA-FMT_C"/>
</dbReference>
<evidence type="ECO:0000313" key="16">
    <source>
        <dbReference type="EMBL" id="PFX11215.1"/>
    </source>
</evidence>
<organism evidence="16 17">
    <name type="scientific">Stylophora pistillata</name>
    <name type="common">Smooth cauliflower coral</name>
    <dbReference type="NCBI Taxonomy" id="50429"/>
    <lineage>
        <taxon>Eukaryota</taxon>
        <taxon>Metazoa</taxon>
        <taxon>Cnidaria</taxon>
        <taxon>Anthozoa</taxon>
        <taxon>Hexacorallia</taxon>
        <taxon>Scleractinia</taxon>
        <taxon>Astrocoeniina</taxon>
        <taxon>Pocilloporidae</taxon>
        <taxon>Stylophora</taxon>
    </lineage>
</organism>
<feature type="domain" description="Formyl transferase C-terminal" evidence="15">
    <location>
        <begin position="575"/>
        <end position="676"/>
    </location>
</feature>
<comment type="similarity">
    <text evidence="3">Belongs to the polypeptide deformylase family.</text>
</comment>
<dbReference type="GO" id="GO:0016020">
    <property type="term" value="C:membrane"/>
    <property type="evidence" value="ECO:0007669"/>
    <property type="project" value="UniProtKB-SubCell"/>
</dbReference>
<dbReference type="InterPro" id="IPR036821">
    <property type="entry name" value="Peptide_deformylase_sf"/>
</dbReference>
<dbReference type="Pfam" id="PF00551">
    <property type="entry name" value="Formyl_trans_N"/>
    <property type="match status" value="1"/>
</dbReference>
<dbReference type="InterPro" id="IPR005793">
    <property type="entry name" value="Formyl_trans_C"/>
</dbReference>
<feature type="transmembrane region" description="Helical" evidence="13">
    <location>
        <begin position="91"/>
        <end position="110"/>
    </location>
</feature>
<feature type="transmembrane region" description="Helical" evidence="13">
    <location>
        <begin position="261"/>
        <end position="287"/>
    </location>
</feature>
<dbReference type="GO" id="GO:0004479">
    <property type="term" value="F:methionyl-tRNA formyltransferase activity"/>
    <property type="evidence" value="ECO:0007669"/>
    <property type="project" value="UniProtKB-EC"/>
</dbReference>